<name>A0A919UNF0_9ACTN</name>
<organism evidence="2 3">
    <name type="scientific">Acrocarpospora phusangensis</name>
    <dbReference type="NCBI Taxonomy" id="1070424"/>
    <lineage>
        <taxon>Bacteria</taxon>
        <taxon>Bacillati</taxon>
        <taxon>Actinomycetota</taxon>
        <taxon>Actinomycetes</taxon>
        <taxon>Streptosporangiales</taxon>
        <taxon>Streptosporangiaceae</taxon>
        <taxon>Acrocarpospora</taxon>
    </lineage>
</organism>
<dbReference type="Gene3D" id="1.10.10.10">
    <property type="entry name" value="Winged helix-like DNA-binding domain superfamily/Winged helix DNA-binding domain"/>
    <property type="match status" value="1"/>
</dbReference>
<dbReference type="PRINTS" id="PR00598">
    <property type="entry name" value="HTHMARR"/>
</dbReference>
<feature type="domain" description="HTH marR-type" evidence="1">
    <location>
        <begin position="12"/>
        <end position="144"/>
    </location>
</feature>
<evidence type="ECO:0000313" key="3">
    <source>
        <dbReference type="Proteomes" id="UP000640052"/>
    </source>
</evidence>
<dbReference type="PROSITE" id="PS50995">
    <property type="entry name" value="HTH_MARR_2"/>
    <property type="match status" value="1"/>
</dbReference>
<dbReference type="AlphaFoldDB" id="A0A919UNF0"/>
<keyword evidence="3" id="KW-1185">Reference proteome</keyword>
<dbReference type="SUPFAM" id="SSF46785">
    <property type="entry name" value="Winged helix' DNA-binding domain"/>
    <property type="match status" value="1"/>
</dbReference>
<dbReference type="PANTHER" id="PTHR33164">
    <property type="entry name" value="TRANSCRIPTIONAL REGULATOR, MARR FAMILY"/>
    <property type="match status" value="1"/>
</dbReference>
<dbReference type="GO" id="GO:0006950">
    <property type="term" value="P:response to stress"/>
    <property type="evidence" value="ECO:0007669"/>
    <property type="project" value="TreeGrafter"/>
</dbReference>
<accession>A0A919UNF0</accession>
<dbReference type="EMBL" id="BOOA01000005">
    <property type="protein sequence ID" value="GIH22640.1"/>
    <property type="molecule type" value="Genomic_DNA"/>
</dbReference>
<dbReference type="Pfam" id="PF12802">
    <property type="entry name" value="MarR_2"/>
    <property type="match status" value="1"/>
</dbReference>
<comment type="caution">
    <text evidence="2">The sequence shown here is derived from an EMBL/GenBank/DDBJ whole genome shotgun (WGS) entry which is preliminary data.</text>
</comment>
<dbReference type="Proteomes" id="UP000640052">
    <property type="component" value="Unassembled WGS sequence"/>
</dbReference>
<protein>
    <submittedName>
        <fullName evidence="2">MarR family transcriptional regulator</fullName>
    </submittedName>
</protein>
<gene>
    <name evidence="2" type="ORF">Aph01nite_09500</name>
</gene>
<dbReference type="InterPro" id="IPR036388">
    <property type="entry name" value="WH-like_DNA-bd_sf"/>
</dbReference>
<evidence type="ECO:0000313" key="2">
    <source>
        <dbReference type="EMBL" id="GIH22640.1"/>
    </source>
</evidence>
<dbReference type="GO" id="GO:0003700">
    <property type="term" value="F:DNA-binding transcription factor activity"/>
    <property type="evidence" value="ECO:0007669"/>
    <property type="project" value="InterPro"/>
</dbReference>
<dbReference type="InterPro" id="IPR039422">
    <property type="entry name" value="MarR/SlyA-like"/>
</dbReference>
<dbReference type="SMART" id="SM00347">
    <property type="entry name" value="HTH_MARR"/>
    <property type="match status" value="1"/>
</dbReference>
<sequence>MVAEQSEGEDLALSLTHELFDLGTAIDLIGNAAATRLGINQTDLICLNLLVRYGPMSPGQIAATLGVTTAAISAMASRLESGGYAHREIDPADRRRVLLHASPTGASQAFNLFDHFYAATAALQESSTESELRALLTLLTRFREVIQEQAAAIRSDDT</sequence>
<reference evidence="2" key="1">
    <citation type="submission" date="2021-01" db="EMBL/GenBank/DDBJ databases">
        <title>Whole genome shotgun sequence of Acrocarpospora phusangensis NBRC 108782.</title>
        <authorList>
            <person name="Komaki H."/>
            <person name="Tamura T."/>
        </authorList>
    </citation>
    <scope>NUCLEOTIDE SEQUENCE</scope>
    <source>
        <strain evidence="2">NBRC 108782</strain>
    </source>
</reference>
<dbReference type="PANTHER" id="PTHR33164:SF106">
    <property type="entry name" value="TRANSCRIPTIONAL REGULATORY PROTEIN"/>
    <property type="match status" value="1"/>
</dbReference>
<proteinExistence type="predicted"/>
<dbReference type="InterPro" id="IPR036390">
    <property type="entry name" value="WH_DNA-bd_sf"/>
</dbReference>
<dbReference type="InterPro" id="IPR000835">
    <property type="entry name" value="HTH_MarR-typ"/>
</dbReference>
<evidence type="ECO:0000259" key="1">
    <source>
        <dbReference type="PROSITE" id="PS50995"/>
    </source>
</evidence>